<dbReference type="Proteomes" id="UP000326936">
    <property type="component" value="Chromosome"/>
</dbReference>
<dbReference type="Pfam" id="PF01370">
    <property type="entry name" value="Epimerase"/>
    <property type="match status" value="1"/>
</dbReference>
<dbReference type="KEGG" id="vaq:FIV01_05530"/>
<dbReference type="AlphaFoldDB" id="A0A5P9CJ06"/>
<dbReference type="PANTHER" id="PTHR43162">
    <property type="match status" value="1"/>
</dbReference>
<sequence length="273" mass="29759">MKDILIIGGGWLGKPLAHYLQTIGHRVAVSRTTEAGVSEINDVLLTGTLIDLKGDVNTITSSIKRAQPDLVIGCFPPGFRTGDGEQYTRYWDKLVKACQSAHVEKIIMVSSTGVYPEIAKTMTEDDASLSIASHNKDFTLKSKVMLQAEQHVIDSGIKYAIVRCSGLVGPDRHPSRFVGKMKQVSSSAPANMLHLTDAIGVISFISTLTSNAIVNATTPNTVSKAEFYQAALDSVQSKHPLPPAVQQDDKRISSTHVEELGYKFHYQHTLELV</sequence>
<gene>
    <name evidence="2" type="ORF">FIV01_05530</name>
</gene>
<dbReference type="EMBL" id="CP045350">
    <property type="protein sequence ID" value="QFT25883.1"/>
    <property type="molecule type" value="Genomic_DNA"/>
</dbReference>
<evidence type="ECO:0000313" key="3">
    <source>
        <dbReference type="Proteomes" id="UP000326936"/>
    </source>
</evidence>
<protein>
    <submittedName>
        <fullName evidence="2">NAD dependent epimerase/dehydratase family protein</fullName>
    </submittedName>
</protein>
<dbReference type="PANTHER" id="PTHR43162:SF1">
    <property type="entry name" value="PRESTALK A DIFFERENTIATION PROTEIN A"/>
    <property type="match status" value="1"/>
</dbReference>
<accession>A0A5P9CJ06</accession>
<dbReference type="InterPro" id="IPR051604">
    <property type="entry name" value="Ergot_Alk_Oxidoreductase"/>
</dbReference>
<evidence type="ECO:0000259" key="1">
    <source>
        <dbReference type="Pfam" id="PF01370"/>
    </source>
</evidence>
<feature type="domain" description="NAD-dependent epimerase/dehydratase" evidence="1">
    <location>
        <begin position="4"/>
        <end position="179"/>
    </location>
</feature>
<dbReference type="InterPro" id="IPR036291">
    <property type="entry name" value="NAD(P)-bd_dom_sf"/>
</dbReference>
<dbReference type="Gene3D" id="3.40.50.720">
    <property type="entry name" value="NAD(P)-binding Rossmann-like Domain"/>
    <property type="match status" value="1"/>
</dbReference>
<proteinExistence type="predicted"/>
<dbReference type="RefSeq" id="WP_152430099.1">
    <property type="nucleotide sequence ID" value="NZ_CBCSDK010000002.1"/>
</dbReference>
<dbReference type="SUPFAM" id="SSF51735">
    <property type="entry name" value="NAD(P)-binding Rossmann-fold domains"/>
    <property type="match status" value="1"/>
</dbReference>
<evidence type="ECO:0000313" key="2">
    <source>
        <dbReference type="EMBL" id="QFT25883.1"/>
    </source>
</evidence>
<reference evidence="2 3" key="1">
    <citation type="submission" date="2019-10" db="EMBL/GenBank/DDBJ databases">
        <title>Complete genome sequence of Vibrio sp. strain THAF100, isolated from non-filtered water from the water column of tank 6 of a marine aquarium containing stony-coral fragments. Water maintained at 26 degree C.</title>
        <authorList>
            <person name="Ruckert C."/>
            <person name="Franco A."/>
            <person name="Kalinowski J."/>
            <person name="Glaeser S."/>
        </authorList>
    </citation>
    <scope>NUCLEOTIDE SEQUENCE [LARGE SCALE GENOMIC DNA]</scope>
    <source>
        <strain evidence="2 3">THAF100</strain>
    </source>
</reference>
<name>A0A5P9CJ06_9VIBR</name>
<organism evidence="2 3">
    <name type="scientific">Vibrio aquimaris</name>
    <dbReference type="NCBI Taxonomy" id="2587862"/>
    <lineage>
        <taxon>Bacteria</taxon>
        <taxon>Pseudomonadati</taxon>
        <taxon>Pseudomonadota</taxon>
        <taxon>Gammaproteobacteria</taxon>
        <taxon>Vibrionales</taxon>
        <taxon>Vibrionaceae</taxon>
        <taxon>Vibrio</taxon>
    </lineage>
</organism>
<dbReference type="OrthoDB" id="751203at2"/>
<dbReference type="InterPro" id="IPR001509">
    <property type="entry name" value="Epimerase_deHydtase"/>
</dbReference>
<keyword evidence="3" id="KW-1185">Reference proteome</keyword>